<feature type="transmembrane region" description="Helical" evidence="7">
    <location>
        <begin position="148"/>
        <end position="170"/>
    </location>
</feature>
<feature type="transmembrane region" description="Helical" evidence="7">
    <location>
        <begin position="122"/>
        <end position="141"/>
    </location>
</feature>
<feature type="transmembrane region" description="Helical" evidence="7">
    <location>
        <begin position="308"/>
        <end position="329"/>
    </location>
</feature>
<feature type="transmembrane region" description="Helical" evidence="7">
    <location>
        <begin position="209"/>
        <end position="229"/>
    </location>
</feature>
<dbReference type="EMBL" id="CP090958">
    <property type="protein sequence ID" value="WGW10940.1"/>
    <property type="molecule type" value="Genomic_DNA"/>
</dbReference>
<gene>
    <name evidence="9" type="ORF">LWF01_12590</name>
</gene>
<evidence type="ECO:0000259" key="8">
    <source>
        <dbReference type="PROSITE" id="PS50850"/>
    </source>
</evidence>
<dbReference type="Gene3D" id="1.20.1720.10">
    <property type="entry name" value="Multidrug resistance protein D"/>
    <property type="match status" value="1"/>
</dbReference>
<reference evidence="9 10" key="1">
    <citation type="submission" date="2023-05" db="EMBL/GenBank/DDBJ databases">
        <title>Lithophilousrod everest ZFBP1038 complete genpme.</title>
        <authorList>
            <person name="Tian M."/>
        </authorList>
    </citation>
    <scope>NUCLEOTIDE SEQUENCE [LARGE SCALE GENOMIC DNA]</scope>
    <source>
        <strain evidence="9 10">ZFBP1038</strain>
    </source>
</reference>
<evidence type="ECO:0000313" key="10">
    <source>
        <dbReference type="Proteomes" id="UP001209083"/>
    </source>
</evidence>
<feature type="domain" description="Major facilitator superfamily (MFS) profile" evidence="8">
    <location>
        <begin position="23"/>
        <end position="471"/>
    </location>
</feature>
<evidence type="ECO:0000313" key="9">
    <source>
        <dbReference type="EMBL" id="WGW10940.1"/>
    </source>
</evidence>
<feature type="transmembrane region" description="Helical" evidence="7">
    <location>
        <begin position="235"/>
        <end position="258"/>
    </location>
</feature>
<feature type="transmembrane region" description="Helical" evidence="7">
    <location>
        <begin position="371"/>
        <end position="395"/>
    </location>
</feature>
<evidence type="ECO:0000256" key="2">
    <source>
        <dbReference type="ARBA" id="ARBA00022448"/>
    </source>
</evidence>
<evidence type="ECO:0000256" key="7">
    <source>
        <dbReference type="SAM" id="Phobius"/>
    </source>
</evidence>
<keyword evidence="3" id="KW-1003">Cell membrane</keyword>
<evidence type="ECO:0000256" key="1">
    <source>
        <dbReference type="ARBA" id="ARBA00004651"/>
    </source>
</evidence>
<feature type="transmembrane region" description="Helical" evidence="7">
    <location>
        <begin position="22"/>
        <end position="45"/>
    </location>
</feature>
<keyword evidence="2" id="KW-0813">Transport</keyword>
<accession>A0ABY8QS04</accession>
<sequence>MTGEGAVGESEGIRYATGPGRWVLTATVLGSGMAGLDATVVNVALPTIGREYDVGVAGLQWVVNAYTLTLAGLLLLGGTLGDRYGRRRLFILGTVWFALASLACALAPNAITLIFARGLQGIGGALLTPGSLAILQSVFVSADRSKAIGAWSGLGGVASAIGPFLGGWLIEAVSWRLIFLINLPLAAAAVLIAIRHVPQPPVQRSRQRLDIVGALSITAGLIGVTYGLISGPNDGWLSPLVVLSLGAGVALLVVFLVWERHATNPMLPLGIFRSVQFSAANAVTFVVYAALGGGLFLLPIVLQQAVGYSPLFAGVALLPITVIMLALSGRSGALADRIGPRLQMSLGPIVIAAGLALLVRIDGSGDYLTQVLPAILVFGLGLAINVAPLTSTALAAAPAEHAGIASGVNNGVARTAGLLAVAVLPVAAGITGDAYLHPSALLEGFRSAVLIAAGLCVAGGVLAAITIRNPSRGAPGPASHELHCALEAPPLRRR</sequence>
<feature type="transmembrane region" description="Helical" evidence="7">
    <location>
        <begin position="57"/>
        <end position="77"/>
    </location>
</feature>
<dbReference type="PANTHER" id="PTHR42718:SF42">
    <property type="entry name" value="EXPORT PROTEIN"/>
    <property type="match status" value="1"/>
</dbReference>
<dbReference type="CDD" id="cd17321">
    <property type="entry name" value="MFS_MMR_MDR_like"/>
    <property type="match status" value="1"/>
</dbReference>
<dbReference type="InterPro" id="IPR004638">
    <property type="entry name" value="EmrB-like"/>
</dbReference>
<dbReference type="Proteomes" id="UP001209083">
    <property type="component" value="Chromosome"/>
</dbReference>
<feature type="transmembrane region" description="Helical" evidence="7">
    <location>
        <begin position="416"/>
        <end position="436"/>
    </location>
</feature>
<dbReference type="InterPro" id="IPR036259">
    <property type="entry name" value="MFS_trans_sf"/>
</dbReference>
<dbReference type="PROSITE" id="PS50850">
    <property type="entry name" value="MFS"/>
    <property type="match status" value="1"/>
</dbReference>
<keyword evidence="4 7" id="KW-0812">Transmembrane</keyword>
<dbReference type="NCBIfam" id="TIGR00711">
    <property type="entry name" value="efflux_EmrB"/>
    <property type="match status" value="1"/>
</dbReference>
<dbReference type="InterPro" id="IPR011701">
    <property type="entry name" value="MFS"/>
</dbReference>
<organism evidence="9 10">
    <name type="scientific">Saxibacter everestensis</name>
    <dbReference type="NCBI Taxonomy" id="2909229"/>
    <lineage>
        <taxon>Bacteria</taxon>
        <taxon>Bacillati</taxon>
        <taxon>Actinomycetota</taxon>
        <taxon>Actinomycetes</taxon>
        <taxon>Micrococcales</taxon>
        <taxon>Brevibacteriaceae</taxon>
        <taxon>Saxibacter</taxon>
    </lineage>
</organism>
<evidence type="ECO:0000256" key="6">
    <source>
        <dbReference type="ARBA" id="ARBA00023136"/>
    </source>
</evidence>
<dbReference type="PRINTS" id="PR01036">
    <property type="entry name" value="TCRTETB"/>
</dbReference>
<keyword evidence="10" id="KW-1185">Reference proteome</keyword>
<comment type="subcellular location">
    <subcellularLocation>
        <location evidence="1">Cell membrane</location>
        <topology evidence="1">Multi-pass membrane protein</topology>
    </subcellularLocation>
</comment>
<feature type="transmembrane region" description="Helical" evidence="7">
    <location>
        <begin position="279"/>
        <end position="302"/>
    </location>
</feature>
<feature type="transmembrane region" description="Helical" evidence="7">
    <location>
        <begin position="341"/>
        <end position="359"/>
    </location>
</feature>
<evidence type="ECO:0000256" key="3">
    <source>
        <dbReference type="ARBA" id="ARBA00022475"/>
    </source>
</evidence>
<keyword evidence="6 7" id="KW-0472">Membrane</keyword>
<proteinExistence type="predicted"/>
<feature type="transmembrane region" description="Helical" evidence="7">
    <location>
        <begin position="89"/>
        <end position="116"/>
    </location>
</feature>
<dbReference type="RefSeq" id="WP_349637722.1">
    <property type="nucleotide sequence ID" value="NZ_CP090958.1"/>
</dbReference>
<dbReference type="InterPro" id="IPR020846">
    <property type="entry name" value="MFS_dom"/>
</dbReference>
<feature type="transmembrane region" description="Helical" evidence="7">
    <location>
        <begin position="176"/>
        <end position="197"/>
    </location>
</feature>
<dbReference type="PANTHER" id="PTHR42718">
    <property type="entry name" value="MAJOR FACILITATOR SUPERFAMILY MULTIDRUG TRANSPORTER MFSC"/>
    <property type="match status" value="1"/>
</dbReference>
<keyword evidence="5 7" id="KW-1133">Transmembrane helix</keyword>
<protein>
    <submittedName>
        <fullName evidence="9">DHA2 family efflux MFS transporter permease subunit</fullName>
    </submittedName>
</protein>
<evidence type="ECO:0000256" key="5">
    <source>
        <dbReference type="ARBA" id="ARBA00022989"/>
    </source>
</evidence>
<name>A0ABY8QS04_9MICO</name>
<feature type="transmembrane region" description="Helical" evidence="7">
    <location>
        <begin position="448"/>
        <end position="467"/>
    </location>
</feature>
<dbReference type="SUPFAM" id="SSF103473">
    <property type="entry name" value="MFS general substrate transporter"/>
    <property type="match status" value="1"/>
</dbReference>
<dbReference type="Gene3D" id="1.20.1250.20">
    <property type="entry name" value="MFS general substrate transporter like domains"/>
    <property type="match status" value="1"/>
</dbReference>
<evidence type="ECO:0000256" key="4">
    <source>
        <dbReference type="ARBA" id="ARBA00022692"/>
    </source>
</evidence>
<dbReference type="Pfam" id="PF07690">
    <property type="entry name" value="MFS_1"/>
    <property type="match status" value="1"/>
</dbReference>